<protein>
    <submittedName>
        <fullName evidence="2">Uncharacterized protein</fullName>
    </submittedName>
</protein>
<proteinExistence type="predicted"/>
<dbReference type="EMBL" id="CP158568">
    <property type="protein sequence ID" value="XBY46556.1"/>
    <property type="molecule type" value="Genomic_DNA"/>
</dbReference>
<feature type="region of interest" description="Disordered" evidence="1">
    <location>
        <begin position="55"/>
        <end position="77"/>
    </location>
</feature>
<name>A0AAU7XFL2_9HYPH</name>
<organism evidence="2">
    <name type="scientific">Methyloraptor flagellatus</name>
    <dbReference type="NCBI Taxonomy" id="3162530"/>
    <lineage>
        <taxon>Bacteria</taxon>
        <taxon>Pseudomonadati</taxon>
        <taxon>Pseudomonadota</taxon>
        <taxon>Alphaproteobacteria</taxon>
        <taxon>Hyphomicrobiales</taxon>
        <taxon>Ancalomicrobiaceae</taxon>
        <taxon>Methyloraptor</taxon>
    </lineage>
</organism>
<accession>A0AAU7XFL2</accession>
<dbReference type="RefSeq" id="WP_407051649.1">
    <property type="nucleotide sequence ID" value="NZ_CP158568.1"/>
</dbReference>
<evidence type="ECO:0000313" key="2">
    <source>
        <dbReference type="EMBL" id="XBY46556.1"/>
    </source>
</evidence>
<dbReference type="AlphaFoldDB" id="A0AAU7XFL2"/>
<evidence type="ECO:0000256" key="1">
    <source>
        <dbReference type="SAM" id="MobiDB-lite"/>
    </source>
</evidence>
<dbReference type="KEGG" id="mflg:ABS361_10285"/>
<sequence length="107" mass="11494">MSLDPLIDFDRFPVTPARSDVAPGPMIDPVELVMERAPAPGRDIAFTAAGIADRLKSDPERTAEPAARTSAKPGDASRHGLEAYLAWIGQSGFRPETMIHPGRDDPS</sequence>
<reference evidence="2" key="1">
    <citation type="submission" date="2024-06" db="EMBL/GenBank/DDBJ databases">
        <title>Methylostella associata gen. nov., sp. nov., a novel Ancalomicrobiaceae-affiliated facultatively methylotrophic bacteria that feed on methanotrophs of the genus Methylococcus.</title>
        <authorList>
            <person name="Saltykova V."/>
            <person name="Danilova O.V."/>
            <person name="Oshkin I.Y."/>
            <person name="Belova S.E."/>
            <person name="Pimenov N.V."/>
            <person name="Dedysh S.N."/>
        </authorList>
    </citation>
    <scope>NUCLEOTIDE SEQUENCE</scope>
    <source>
        <strain evidence="2">S20</strain>
    </source>
</reference>
<gene>
    <name evidence="2" type="ORF">ABS361_10285</name>
</gene>